<keyword evidence="1" id="KW-0489">Methyltransferase</keyword>
<evidence type="ECO:0000256" key="2">
    <source>
        <dbReference type="ARBA" id="ARBA00022679"/>
    </source>
</evidence>
<dbReference type="Pfam" id="PF01596">
    <property type="entry name" value="Methyltransf_3"/>
    <property type="match status" value="1"/>
</dbReference>
<evidence type="ECO:0000256" key="3">
    <source>
        <dbReference type="ARBA" id="ARBA00022691"/>
    </source>
</evidence>
<sequence>MPDRPQEATISTPTPPLAAASWSYAEQFVVEDEVLAAARARAQEVGVAPVGSGAGAALRFLTSVLEARAVVEIGTGTGVSGLWLLRGMRPDGVLTTVDIEAEHQRLARQTFTEAGIGASRVRTIGGAALDVLPRLTDAHYDVVFCDGDKTEYGAYLAEALRLLRPGGVVVFDNALWHDRVADPAQRDAETTAIRDLGRHVAEHEDLTELLLPVGDGLLLAKLAG</sequence>
<reference evidence="5" key="1">
    <citation type="journal article" date="2019" name="Int. J. Syst. Evol. Microbiol.">
        <title>The Global Catalogue of Microorganisms (GCM) 10K type strain sequencing project: providing services to taxonomists for standard genome sequencing and annotation.</title>
        <authorList>
            <consortium name="The Broad Institute Genomics Platform"/>
            <consortium name="The Broad Institute Genome Sequencing Center for Infectious Disease"/>
            <person name="Wu L."/>
            <person name="Ma J."/>
        </authorList>
    </citation>
    <scope>NUCLEOTIDE SEQUENCE [LARGE SCALE GENOMIC DNA]</scope>
    <source>
        <strain evidence="5">JCM 18127</strain>
    </source>
</reference>
<dbReference type="RefSeq" id="WP_425576677.1">
    <property type="nucleotide sequence ID" value="NZ_BAABIM010000007.1"/>
</dbReference>
<dbReference type="PANTHER" id="PTHR10509">
    <property type="entry name" value="O-METHYLTRANSFERASE-RELATED"/>
    <property type="match status" value="1"/>
</dbReference>
<accession>A0ABP8X481</accession>
<dbReference type="Proteomes" id="UP001500621">
    <property type="component" value="Unassembled WGS sequence"/>
</dbReference>
<dbReference type="SUPFAM" id="SSF53335">
    <property type="entry name" value="S-adenosyl-L-methionine-dependent methyltransferases"/>
    <property type="match status" value="1"/>
</dbReference>
<protein>
    <submittedName>
        <fullName evidence="4">O-methyltransferase</fullName>
    </submittedName>
</protein>
<keyword evidence="2" id="KW-0808">Transferase</keyword>
<keyword evidence="3" id="KW-0949">S-adenosyl-L-methionine</keyword>
<organism evidence="4 5">
    <name type="scientific">Nocardioides nanhaiensis</name>
    <dbReference type="NCBI Taxonomy" id="1476871"/>
    <lineage>
        <taxon>Bacteria</taxon>
        <taxon>Bacillati</taxon>
        <taxon>Actinomycetota</taxon>
        <taxon>Actinomycetes</taxon>
        <taxon>Propionibacteriales</taxon>
        <taxon>Nocardioidaceae</taxon>
        <taxon>Nocardioides</taxon>
    </lineage>
</organism>
<dbReference type="EMBL" id="BAABIM010000007">
    <property type="protein sequence ID" value="GAA4700128.1"/>
    <property type="molecule type" value="Genomic_DNA"/>
</dbReference>
<gene>
    <name evidence="4" type="ORF">GCM10023226_43740</name>
</gene>
<dbReference type="InterPro" id="IPR002935">
    <property type="entry name" value="SAM_O-MeTrfase"/>
</dbReference>
<proteinExistence type="predicted"/>
<name>A0ABP8X481_9ACTN</name>
<dbReference type="PROSITE" id="PS51682">
    <property type="entry name" value="SAM_OMT_I"/>
    <property type="match status" value="1"/>
</dbReference>
<dbReference type="Gene3D" id="3.40.50.150">
    <property type="entry name" value="Vaccinia Virus protein VP39"/>
    <property type="match status" value="1"/>
</dbReference>
<keyword evidence="5" id="KW-1185">Reference proteome</keyword>
<dbReference type="PANTHER" id="PTHR10509:SF85">
    <property type="entry name" value="O-METHYLTRANSFERASE RV1220C-RELATED"/>
    <property type="match status" value="1"/>
</dbReference>
<evidence type="ECO:0000313" key="4">
    <source>
        <dbReference type="EMBL" id="GAA4700128.1"/>
    </source>
</evidence>
<evidence type="ECO:0000313" key="5">
    <source>
        <dbReference type="Proteomes" id="UP001500621"/>
    </source>
</evidence>
<evidence type="ECO:0000256" key="1">
    <source>
        <dbReference type="ARBA" id="ARBA00022603"/>
    </source>
</evidence>
<dbReference type="CDD" id="cd02440">
    <property type="entry name" value="AdoMet_MTases"/>
    <property type="match status" value="1"/>
</dbReference>
<comment type="caution">
    <text evidence="4">The sequence shown here is derived from an EMBL/GenBank/DDBJ whole genome shotgun (WGS) entry which is preliminary data.</text>
</comment>
<dbReference type="InterPro" id="IPR029063">
    <property type="entry name" value="SAM-dependent_MTases_sf"/>
</dbReference>
<dbReference type="InterPro" id="IPR050362">
    <property type="entry name" value="Cation-dep_OMT"/>
</dbReference>